<reference evidence="1" key="1">
    <citation type="submission" date="2014-09" db="EMBL/GenBank/DDBJ databases">
        <authorList>
            <person name="Magalhaes I.L.F."/>
            <person name="Oliveira U."/>
            <person name="Santos F.R."/>
            <person name="Vidigal T.H.D.A."/>
            <person name="Brescovit A.D."/>
            <person name="Santos A.J."/>
        </authorList>
    </citation>
    <scope>NUCLEOTIDE SEQUENCE</scope>
    <source>
        <tissue evidence="1">Shoot tissue taken approximately 20 cm above the soil surface</tissue>
    </source>
</reference>
<dbReference type="EMBL" id="GBRH01250499">
    <property type="protein sequence ID" value="JAD47396.1"/>
    <property type="molecule type" value="Transcribed_RNA"/>
</dbReference>
<organism evidence="1">
    <name type="scientific">Arundo donax</name>
    <name type="common">Giant reed</name>
    <name type="synonym">Donax arundinaceus</name>
    <dbReference type="NCBI Taxonomy" id="35708"/>
    <lineage>
        <taxon>Eukaryota</taxon>
        <taxon>Viridiplantae</taxon>
        <taxon>Streptophyta</taxon>
        <taxon>Embryophyta</taxon>
        <taxon>Tracheophyta</taxon>
        <taxon>Spermatophyta</taxon>
        <taxon>Magnoliopsida</taxon>
        <taxon>Liliopsida</taxon>
        <taxon>Poales</taxon>
        <taxon>Poaceae</taxon>
        <taxon>PACMAD clade</taxon>
        <taxon>Arundinoideae</taxon>
        <taxon>Arundineae</taxon>
        <taxon>Arundo</taxon>
    </lineage>
</organism>
<reference evidence="1" key="2">
    <citation type="journal article" date="2015" name="Data Brief">
        <title>Shoot transcriptome of the giant reed, Arundo donax.</title>
        <authorList>
            <person name="Barrero R.A."/>
            <person name="Guerrero F.D."/>
            <person name="Moolhuijzen P."/>
            <person name="Goolsby J.A."/>
            <person name="Tidwell J."/>
            <person name="Bellgard S.E."/>
            <person name="Bellgard M.I."/>
        </authorList>
    </citation>
    <scope>NUCLEOTIDE SEQUENCE</scope>
    <source>
        <tissue evidence="1">Shoot tissue taken approximately 20 cm above the soil surface</tissue>
    </source>
</reference>
<proteinExistence type="predicted"/>
<evidence type="ECO:0000313" key="1">
    <source>
        <dbReference type="EMBL" id="JAD47396.1"/>
    </source>
</evidence>
<accession>A0A0A9A8I3</accession>
<dbReference type="AlphaFoldDB" id="A0A0A9A8I3"/>
<sequence>MECVANLYLCAINKLIIWVLDKLWMEWI</sequence>
<name>A0A0A9A8I3_ARUDO</name>
<protein>
    <submittedName>
        <fullName evidence="1">Uncharacterized protein</fullName>
    </submittedName>
</protein>